<organism evidence="2 3">
    <name type="scientific">Halocaridina rubra</name>
    <name type="common">Hawaiian red shrimp</name>
    <dbReference type="NCBI Taxonomy" id="373956"/>
    <lineage>
        <taxon>Eukaryota</taxon>
        <taxon>Metazoa</taxon>
        <taxon>Ecdysozoa</taxon>
        <taxon>Arthropoda</taxon>
        <taxon>Crustacea</taxon>
        <taxon>Multicrustacea</taxon>
        <taxon>Malacostraca</taxon>
        <taxon>Eumalacostraca</taxon>
        <taxon>Eucarida</taxon>
        <taxon>Decapoda</taxon>
        <taxon>Pleocyemata</taxon>
        <taxon>Caridea</taxon>
        <taxon>Atyoidea</taxon>
        <taxon>Atyidae</taxon>
        <taxon>Halocaridina</taxon>
    </lineage>
</organism>
<dbReference type="InterPro" id="IPR051135">
    <property type="entry name" value="Gal/GlcNAc/GalNAc_ST"/>
</dbReference>
<protein>
    <recommendedName>
        <fullName evidence="1">Sulfotransferase domain-containing protein</fullName>
    </recommendedName>
</protein>
<dbReference type="GO" id="GO:0006044">
    <property type="term" value="P:N-acetylglucosamine metabolic process"/>
    <property type="evidence" value="ECO:0007669"/>
    <property type="project" value="TreeGrafter"/>
</dbReference>
<dbReference type="GO" id="GO:0001517">
    <property type="term" value="F:N-acetylglucosamine 6-O-sulfotransferase activity"/>
    <property type="evidence" value="ECO:0007669"/>
    <property type="project" value="TreeGrafter"/>
</dbReference>
<proteinExistence type="predicted"/>
<evidence type="ECO:0000259" key="1">
    <source>
        <dbReference type="Pfam" id="PF00685"/>
    </source>
</evidence>
<evidence type="ECO:0000313" key="2">
    <source>
        <dbReference type="EMBL" id="KAK7070210.1"/>
    </source>
</evidence>
<dbReference type="Gene3D" id="3.40.50.300">
    <property type="entry name" value="P-loop containing nucleotide triphosphate hydrolases"/>
    <property type="match status" value="1"/>
</dbReference>
<dbReference type="InterPro" id="IPR027417">
    <property type="entry name" value="P-loop_NTPase"/>
</dbReference>
<evidence type="ECO:0000313" key="3">
    <source>
        <dbReference type="Proteomes" id="UP001381693"/>
    </source>
</evidence>
<keyword evidence="3" id="KW-1185">Reference proteome</keyword>
<dbReference type="Proteomes" id="UP001381693">
    <property type="component" value="Unassembled WGS sequence"/>
</dbReference>
<dbReference type="EMBL" id="JAXCGZ010015477">
    <property type="protein sequence ID" value="KAK7070210.1"/>
    <property type="molecule type" value="Genomic_DNA"/>
</dbReference>
<dbReference type="PANTHER" id="PTHR10704:SF44">
    <property type="entry name" value="LD35051P-RELATED"/>
    <property type="match status" value="1"/>
</dbReference>
<gene>
    <name evidence="2" type="ORF">SK128_018768</name>
</gene>
<dbReference type="InterPro" id="IPR000863">
    <property type="entry name" value="Sulfotransferase_dom"/>
</dbReference>
<feature type="domain" description="Sulfotransferase" evidence="1">
    <location>
        <begin position="90"/>
        <end position="349"/>
    </location>
</feature>
<dbReference type="PANTHER" id="PTHR10704">
    <property type="entry name" value="CARBOHYDRATE SULFOTRANSFERASE"/>
    <property type="match status" value="1"/>
</dbReference>
<accession>A0AAN9A2Q1</accession>
<dbReference type="Pfam" id="PF00685">
    <property type="entry name" value="Sulfotransfer_1"/>
    <property type="match status" value="1"/>
</dbReference>
<name>A0AAN9A2Q1_HALRR</name>
<dbReference type="GO" id="GO:0006790">
    <property type="term" value="P:sulfur compound metabolic process"/>
    <property type="evidence" value="ECO:0007669"/>
    <property type="project" value="TreeGrafter"/>
</dbReference>
<comment type="caution">
    <text evidence="2">The sequence shown here is derived from an EMBL/GenBank/DDBJ whole genome shotgun (WGS) entry which is preliminary data.</text>
</comment>
<reference evidence="2 3" key="1">
    <citation type="submission" date="2023-11" db="EMBL/GenBank/DDBJ databases">
        <title>Halocaridina rubra genome assembly.</title>
        <authorList>
            <person name="Smith C."/>
        </authorList>
    </citation>
    <scope>NUCLEOTIDE SEQUENCE [LARGE SCALE GENOMIC DNA]</scope>
    <source>
        <strain evidence="2">EP-1</strain>
        <tissue evidence="2">Whole</tissue>
    </source>
</reference>
<dbReference type="AlphaFoldDB" id="A0AAN9A2Q1"/>
<dbReference type="SUPFAM" id="SSF52540">
    <property type="entry name" value="P-loop containing nucleoside triphosphate hydrolases"/>
    <property type="match status" value="1"/>
</dbReference>
<sequence length="385" mass="44248">MAFKIKVGWITISRRILLGALILLLGLRLFHILDIVSYNQDSQSHWLRGRPVKNEAQNLPLCNSNETGTRILAGIFNKLHRQTKPPPNILLIGSYGRSGTSFLGGLLKSIPGVFYYYEPLYNLEQWHMLTRPLAVQSLKDLFICNFTGPVFTAIKERGKNYIRNKYMETCGSKSTCLESTRLSSACSSEPIRMIKTIRMRLSWLEPLLHDTKLDLRVIHILRDPRGAVISNWKAGWDIPAETLCGNLLEDLETAQDILKRFPNRYVAVRYEDICADAKRIANIVFHFLGYANLLPSANRFLTRMTSEEAGDEYSLRRNTSQQLQQWRTKITEEELKKIETTCSKAINKLGFHLFRNINNTRNLSIPLYNQTSFNPLFGYRDCVNV</sequence>